<feature type="region of interest" description="Disordered" evidence="1">
    <location>
        <begin position="218"/>
        <end position="261"/>
    </location>
</feature>
<name>A0A165WEL7_9AGAM</name>
<evidence type="ECO:0000313" key="2">
    <source>
        <dbReference type="EMBL" id="KZT31060.1"/>
    </source>
</evidence>
<feature type="non-terminal residue" evidence="2">
    <location>
        <position position="399"/>
    </location>
</feature>
<sequence>MSSPTVEQRKSGDWWKHVASNTEELEPHADLEGRLHFHSTLAYFLKTQPESEEFFRALACADKARQDYLARHRENRAGLYEDWADLPNRGIPINEVPGRQVPGSHPGNAHPEHPPRNTSRPLGLPAHHATPSIVRRPLANQRLEGTPNVLQPQARAPNTLANFHPILPRVNTPANRIDNPMIAQPPVNNHDLTLQEQIQLQAEIEEYQRRRIAEIQGRQSTTNRPQFVAPQPGAFRVNTPIYPPRRDIPPQPRPEHPFRDARQPQLGAPFVYQPMEPEAPWYDDQDTSVPKIVRRLRTALNANRHIEPKKSLLTQAGLKLDAGKTYDGSDNITSFESMVIAVIQYLENYYLLGPAATNEQVFYLSTRLTAKAEIFYRDQLLPQKNEGAVLTLESVILAL</sequence>
<accession>A0A165WEL7</accession>
<evidence type="ECO:0000256" key="1">
    <source>
        <dbReference type="SAM" id="MobiDB-lite"/>
    </source>
</evidence>
<feature type="region of interest" description="Disordered" evidence="1">
    <location>
        <begin position="93"/>
        <end position="128"/>
    </location>
</feature>
<reference evidence="2 3" key="1">
    <citation type="journal article" date="2016" name="Mol. Biol. Evol.">
        <title>Comparative Genomics of Early-Diverging Mushroom-Forming Fungi Provides Insights into the Origins of Lignocellulose Decay Capabilities.</title>
        <authorList>
            <person name="Nagy L.G."/>
            <person name="Riley R."/>
            <person name="Tritt A."/>
            <person name="Adam C."/>
            <person name="Daum C."/>
            <person name="Floudas D."/>
            <person name="Sun H."/>
            <person name="Yadav J.S."/>
            <person name="Pangilinan J."/>
            <person name="Larsson K.H."/>
            <person name="Matsuura K."/>
            <person name="Barry K."/>
            <person name="Labutti K."/>
            <person name="Kuo R."/>
            <person name="Ohm R.A."/>
            <person name="Bhattacharya S.S."/>
            <person name="Shirouzu T."/>
            <person name="Yoshinaga Y."/>
            <person name="Martin F.M."/>
            <person name="Grigoriev I.V."/>
            <person name="Hibbett D.S."/>
        </authorList>
    </citation>
    <scope>NUCLEOTIDE SEQUENCE [LARGE SCALE GENOMIC DNA]</scope>
    <source>
        <strain evidence="2 3">HHB10207 ss-3</strain>
    </source>
</reference>
<feature type="compositionally biased region" description="Basic and acidic residues" evidence="1">
    <location>
        <begin position="244"/>
        <end position="261"/>
    </location>
</feature>
<keyword evidence="3" id="KW-1185">Reference proteome</keyword>
<dbReference type="AlphaFoldDB" id="A0A165WEL7"/>
<proteinExistence type="predicted"/>
<gene>
    <name evidence="2" type="ORF">SISSUDRAFT_1068160</name>
</gene>
<dbReference type="Proteomes" id="UP000076798">
    <property type="component" value="Unassembled WGS sequence"/>
</dbReference>
<evidence type="ECO:0000313" key="3">
    <source>
        <dbReference type="Proteomes" id="UP000076798"/>
    </source>
</evidence>
<dbReference type="EMBL" id="KV428923">
    <property type="protein sequence ID" value="KZT31060.1"/>
    <property type="molecule type" value="Genomic_DNA"/>
</dbReference>
<organism evidence="2 3">
    <name type="scientific">Sistotremastrum suecicum HHB10207 ss-3</name>
    <dbReference type="NCBI Taxonomy" id="1314776"/>
    <lineage>
        <taxon>Eukaryota</taxon>
        <taxon>Fungi</taxon>
        <taxon>Dikarya</taxon>
        <taxon>Basidiomycota</taxon>
        <taxon>Agaricomycotina</taxon>
        <taxon>Agaricomycetes</taxon>
        <taxon>Sistotremastrales</taxon>
        <taxon>Sistotremastraceae</taxon>
        <taxon>Sistotremastrum</taxon>
    </lineage>
</organism>
<protein>
    <submittedName>
        <fullName evidence="2">Uncharacterized protein</fullName>
    </submittedName>
</protein>